<dbReference type="AlphaFoldDB" id="A0AA51N9N6"/>
<evidence type="ECO:0000313" key="2">
    <source>
        <dbReference type="Proteomes" id="UP001230496"/>
    </source>
</evidence>
<evidence type="ECO:0000313" key="1">
    <source>
        <dbReference type="EMBL" id="WMN11019.1"/>
    </source>
</evidence>
<dbReference type="EMBL" id="CP129971">
    <property type="protein sequence ID" value="WMN11019.1"/>
    <property type="molecule type" value="Genomic_DNA"/>
</dbReference>
<name>A0AA51N9N6_9BACT</name>
<dbReference type="RefSeq" id="WP_308347729.1">
    <property type="nucleotide sequence ID" value="NZ_CP129971.1"/>
</dbReference>
<organism evidence="1 2">
    <name type="scientific">Marivirga salinarum</name>
    <dbReference type="NCBI Taxonomy" id="3059078"/>
    <lineage>
        <taxon>Bacteria</taxon>
        <taxon>Pseudomonadati</taxon>
        <taxon>Bacteroidota</taxon>
        <taxon>Cytophagia</taxon>
        <taxon>Cytophagales</taxon>
        <taxon>Marivirgaceae</taxon>
        <taxon>Marivirga</taxon>
    </lineage>
</organism>
<protein>
    <submittedName>
        <fullName evidence="1">Uncharacterized protein</fullName>
    </submittedName>
</protein>
<accession>A0AA51N9N6</accession>
<gene>
    <name evidence="1" type="ORF">QYS49_36880</name>
</gene>
<proteinExistence type="predicted"/>
<dbReference type="KEGG" id="msaa:QYS49_36880"/>
<reference evidence="1 2" key="1">
    <citation type="submission" date="2023-08" db="EMBL/GenBank/DDBJ databases">
        <title>Comparative genomics and taxonomic characterization of three novel marine species of genus Marivirga.</title>
        <authorList>
            <person name="Muhammad N."/>
            <person name="Kim S.-G."/>
        </authorList>
    </citation>
    <scope>NUCLEOTIDE SEQUENCE [LARGE SCALE GENOMIC DNA]</scope>
    <source>
        <strain evidence="1 2">BDSF4-3</strain>
    </source>
</reference>
<dbReference type="Proteomes" id="UP001230496">
    <property type="component" value="Chromosome"/>
</dbReference>
<sequence>MKTIEFNPNGEALKVSFKFSGFLLASYTYTLWEAESNHKVVYEKGNNQNPQDDTYQLPMPLKANDGRLIQLRTEFIAQDPSNVKNYTISTEVYQGSNLLGTAKDEGNNTGSAQSSLIFIKMKKL</sequence>
<keyword evidence="2" id="KW-1185">Reference proteome</keyword>